<evidence type="ECO:0000313" key="1">
    <source>
        <dbReference type="EMBL" id="HAB4051122.1"/>
    </source>
</evidence>
<proteinExistence type="predicted"/>
<reference evidence="1" key="2">
    <citation type="submission" date="2019-10" db="EMBL/GenBank/DDBJ databases">
        <authorList>
            <consortium name="NCBI Pathogen Detection Project"/>
        </authorList>
    </citation>
    <scope>NUCLEOTIDE SEQUENCE</scope>
    <source>
        <strain evidence="1">Salmonella enterica</strain>
    </source>
</reference>
<dbReference type="EMBL" id="DAAGPR010000036">
    <property type="protein sequence ID" value="HAB4051122.1"/>
    <property type="molecule type" value="Genomic_DNA"/>
</dbReference>
<organism evidence="1">
    <name type="scientific">Salmonella diarizonae</name>
    <dbReference type="NCBI Taxonomy" id="59204"/>
    <lineage>
        <taxon>Bacteria</taxon>
        <taxon>Pseudomonadati</taxon>
        <taxon>Pseudomonadota</taxon>
        <taxon>Gammaproteobacteria</taxon>
        <taxon>Enterobacterales</taxon>
        <taxon>Enterobacteriaceae</taxon>
        <taxon>Salmonella</taxon>
    </lineage>
</organism>
<name>A0A6Y1UGE7_SALDZ</name>
<sequence>MKQFDSVWFLILFICSFYVYANDDLGVIDCSLRENTSCDVFLKMERNVNVNEVSYKVELVDTKNEKIFPYFDMNETTENVTLQKYGEQYVFSKYYLDSSRAMEFIAFKYDNKALSPVRYYYIESSIDFSNNVKKWSGKQCDTSTGIIPEKKDGLLLQVASELCINKFKLAYTPNKYVGNDILFNLSEITNGVEKKQLPVIALDSKDADAINLNDIGCLSNCDTDIDSVNYIGKLNGKFRIDMHLKYNNDSTSGFYFYEKVKRKINITGRRNGMRLTLTASVPEGIETFDGLLENGQFKGIWSSAAGNKKYPFTFYMKLIQ</sequence>
<gene>
    <name evidence="1" type="ORF">GBY29_15150</name>
</gene>
<reference evidence="1" key="1">
    <citation type="journal article" date="2018" name="Genome Biol.">
        <title>SKESA: strategic k-mer extension for scrupulous assemblies.</title>
        <authorList>
            <person name="Souvorov A."/>
            <person name="Agarwala R."/>
            <person name="Lipman D.J."/>
        </authorList>
    </citation>
    <scope>NUCLEOTIDE SEQUENCE</scope>
    <source>
        <strain evidence="1">Salmonella enterica</strain>
    </source>
</reference>
<dbReference type="AlphaFoldDB" id="A0A6Y1UGE7"/>
<protein>
    <submittedName>
        <fullName evidence="1">Uncharacterized protein</fullName>
    </submittedName>
</protein>
<accession>A0A6Y1UGE7</accession>
<comment type="caution">
    <text evidence="1">The sequence shown here is derived from an EMBL/GenBank/DDBJ whole genome shotgun (WGS) entry which is preliminary data.</text>
</comment>